<dbReference type="RefSeq" id="WP_251224084.1">
    <property type="nucleotide sequence ID" value="NZ_JAMBOL010000014.1"/>
</dbReference>
<evidence type="ECO:0000313" key="2">
    <source>
        <dbReference type="Proteomes" id="UP001139179"/>
    </source>
</evidence>
<organism evidence="1 2">
    <name type="scientific">Halalkalibacter oceani</name>
    <dbReference type="NCBI Taxonomy" id="1653776"/>
    <lineage>
        <taxon>Bacteria</taxon>
        <taxon>Bacillati</taxon>
        <taxon>Bacillota</taxon>
        <taxon>Bacilli</taxon>
        <taxon>Bacillales</taxon>
        <taxon>Bacillaceae</taxon>
        <taxon>Halalkalibacter</taxon>
    </lineage>
</organism>
<gene>
    <name evidence="1" type="ORF">M3202_14750</name>
</gene>
<proteinExistence type="predicted"/>
<protein>
    <submittedName>
        <fullName evidence="1">Uncharacterized protein</fullName>
    </submittedName>
</protein>
<name>A0A9X2IR83_9BACI</name>
<dbReference type="Proteomes" id="UP001139179">
    <property type="component" value="Unassembled WGS sequence"/>
</dbReference>
<evidence type="ECO:0000313" key="1">
    <source>
        <dbReference type="EMBL" id="MCM3715328.1"/>
    </source>
</evidence>
<comment type="caution">
    <text evidence="1">The sequence shown here is derived from an EMBL/GenBank/DDBJ whole genome shotgun (WGS) entry which is preliminary data.</text>
</comment>
<dbReference type="EMBL" id="JAMBOL010000014">
    <property type="protein sequence ID" value="MCM3715328.1"/>
    <property type="molecule type" value="Genomic_DNA"/>
</dbReference>
<accession>A0A9X2IR83</accession>
<keyword evidence="2" id="KW-1185">Reference proteome</keyword>
<reference evidence="1" key="1">
    <citation type="submission" date="2022-05" db="EMBL/GenBank/DDBJ databases">
        <title>Comparative Genomics of Spacecraft Associated Microbes.</title>
        <authorList>
            <person name="Tran M.T."/>
            <person name="Wright A."/>
            <person name="Seuylemezian A."/>
            <person name="Eisen J."/>
            <person name="Coil D."/>
        </authorList>
    </citation>
    <scope>NUCLEOTIDE SEQUENCE</scope>
    <source>
        <strain evidence="1">214.1.1</strain>
    </source>
</reference>
<dbReference type="AlphaFoldDB" id="A0A9X2IR83"/>
<sequence length="93" mass="10489">MTEWEEAHHAKTIVGPYDTENVLLVTLDYNGIAPAKEHTINSNGTEVTVEQDGMYIIHSFSINNVTYKLAYDTSHYFSQDNITDYTSSVINNS</sequence>